<name>A0A5C1YML3_9PROT</name>
<gene>
    <name evidence="2" type="ORF">FLP30_00830</name>
</gene>
<dbReference type="Pfam" id="PF10696">
    <property type="entry name" value="DUF2501"/>
    <property type="match status" value="1"/>
</dbReference>
<dbReference type="InterPro" id="IPR019637">
    <property type="entry name" value="DUF2501"/>
</dbReference>
<dbReference type="OrthoDB" id="7225017at2"/>
<dbReference type="AlphaFoldDB" id="A0A5C1YML3"/>
<dbReference type="EMBL" id="CP043506">
    <property type="protein sequence ID" value="QEO16480.1"/>
    <property type="molecule type" value="Genomic_DNA"/>
</dbReference>
<dbReference type="KEGG" id="acek:FLP30_00830"/>
<keyword evidence="3" id="KW-1185">Reference proteome</keyword>
<feature type="chain" id="PRO_5023115101" evidence="1">
    <location>
        <begin position="26"/>
        <end position="177"/>
    </location>
</feature>
<sequence length="177" mass="17890">MRFLQRVTTTAACLTTALYISTAMAQAQTQTVQVPVGTTLPSAPSGAIPVTNPANAASAPTKGAQLVTGVTGATTAATPGALAEAGLPSIAQASPGNVAGLLSYCVRKDYVSGTTARSVARTLAERADVKHDENYSLGGQGLLQNATSKPFDIASLGQSARVKLCSDLVKKGQSLSN</sequence>
<evidence type="ECO:0000313" key="3">
    <source>
        <dbReference type="Proteomes" id="UP000324536"/>
    </source>
</evidence>
<dbReference type="Proteomes" id="UP000324536">
    <property type="component" value="Chromosome"/>
</dbReference>
<accession>A0A5C1YML3</accession>
<evidence type="ECO:0000313" key="2">
    <source>
        <dbReference type="EMBL" id="QEO16480.1"/>
    </source>
</evidence>
<proteinExistence type="predicted"/>
<organism evidence="2 3">
    <name type="scientific">Acetobacter vaccinii</name>
    <dbReference type="NCBI Taxonomy" id="2592655"/>
    <lineage>
        <taxon>Bacteria</taxon>
        <taxon>Pseudomonadati</taxon>
        <taxon>Pseudomonadota</taxon>
        <taxon>Alphaproteobacteria</taxon>
        <taxon>Acetobacterales</taxon>
        <taxon>Acetobacteraceae</taxon>
        <taxon>Acetobacter</taxon>
    </lineage>
</organism>
<feature type="signal peptide" evidence="1">
    <location>
        <begin position="1"/>
        <end position="25"/>
    </location>
</feature>
<dbReference type="RefSeq" id="WP_149277921.1">
    <property type="nucleotide sequence ID" value="NZ_CP043506.1"/>
</dbReference>
<protein>
    <submittedName>
        <fullName evidence="2">DUF2501 domain-containing protein</fullName>
    </submittedName>
</protein>
<evidence type="ECO:0000256" key="1">
    <source>
        <dbReference type="SAM" id="SignalP"/>
    </source>
</evidence>
<keyword evidence="1" id="KW-0732">Signal</keyword>
<reference evidence="2 3" key="1">
    <citation type="submission" date="2019-09" db="EMBL/GenBank/DDBJ databases">
        <title>Genome sequencing of strain KACC 21233.</title>
        <authorList>
            <person name="Heo J."/>
            <person name="Kim S.-J."/>
            <person name="Kim J.-S."/>
            <person name="Hong S.-B."/>
            <person name="Kwon S.-W."/>
        </authorList>
    </citation>
    <scope>NUCLEOTIDE SEQUENCE [LARGE SCALE GENOMIC DNA]</scope>
    <source>
        <strain evidence="2 3">KACC 21233</strain>
    </source>
</reference>